<feature type="domain" description="Bacterial transcriptional activator" evidence="3">
    <location>
        <begin position="171"/>
        <end position="251"/>
    </location>
</feature>
<keyword evidence="5" id="KW-1185">Reference proteome</keyword>
<sequence length="295" mass="33101">MSRYFFIKRISSRENPWGCDMSWRDDAHTIPPRTPEQATDLTTFLDAVREKCFNAHELIEEDLLCHFRFSWKKVPLVGDLGIHTAFYAAFTDSEIRSFNLRFTSADDRMTKAEMMKSLKEMKAAQEGTTSSRRASKGKRKVSSEEGGEDFDVVKGVPDLVVLEAVSLHFMQDLVWTGEATNRLSQARDEVVRTKRSMDGVLGRHKDLLKQLEEMRAQEDREKESLRLALEAARADAQSSKALEQYLEAKVALGGGEQGPPDRGEEAARGGSIVAAQEGGVPAVQGVRQPMFLYLL</sequence>
<dbReference type="Pfam" id="PF03704">
    <property type="entry name" value="BTAD"/>
    <property type="match status" value="1"/>
</dbReference>
<feature type="region of interest" description="Disordered" evidence="2">
    <location>
        <begin position="120"/>
        <end position="147"/>
    </location>
</feature>
<evidence type="ECO:0000259" key="3">
    <source>
        <dbReference type="Pfam" id="PF03704"/>
    </source>
</evidence>
<dbReference type="InterPro" id="IPR005158">
    <property type="entry name" value="BTAD"/>
</dbReference>
<proteinExistence type="predicted"/>
<feature type="coiled-coil region" evidence="1">
    <location>
        <begin position="201"/>
        <end position="235"/>
    </location>
</feature>
<accession>A0A2Z7D4P3</accession>
<evidence type="ECO:0000313" key="4">
    <source>
        <dbReference type="EMBL" id="KZV54493.1"/>
    </source>
</evidence>
<dbReference type="Proteomes" id="UP000250235">
    <property type="component" value="Unassembled WGS sequence"/>
</dbReference>
<organism evidence="4 5">
    <name type="scientific">Dorcoceras hygrometricum</name>
    <dbReference type="NCBI Taxonomy" id="472368"/>
    <lineage>
        <taxon>Eukaryota</taxon>
        <taxon>Viridiplantae</taxon>
        <taxon>Streptophyta</taxon>
        <taxon>Embryophyta</taxon>
        <taxon>Tracheophyta</taxon>
        <taxon>Spermatophyta</taxon>
        <taxon>Magnoliopsida</taxon>
        <taxon>eudicotyledons</taxon>
        <taxon>Gunneridae</taxon>
        <taxon>Pentapetalae</taxon>
        <taxon>asterids</taxon>
        <taxon>lamiids</taxon>
        <taxon>Lamiales</taxon>
        <taxon>Gesneriaceae</taxon>
        <taxon>Didymocarpoideae</taxon>
        <taxon>Trichosporeae</taxon>
        <taxon>Loxocarpinae</taxon>
        <taxon>Dorcoceras</taxon>
    </lineage>
</organism>
<evidence type="ECO:0000256" key="2">
    <source>
        <dbReference type="SAM" id="MobiDB-lite"/>
    </source>
</evidence>
<dbReference type="AlphaFoldDB" id="A0A2Z7D4P3"/>
<dbReference type="EMBL" id="KQ989520">
    <property type="protein sequence ID" value="KZV54493.1"/>
    <property type="molecule type" value="Genomic_DNA"/>
</dbReference>
<evidence type="ECO:0000256" key="1">
    <source>
        <dbReference type="SAM" id="Coils"/>
    </source>
</evidence>
<gene>
    <name evidence="4" type="ORF">F511_27161</name>
</gene>
<evidence type="ECO:0000313" key="5">
    <source>
        <dbReference type="Proteomes" id="UP000250235"/>
    </source>
</evidence>
<name>A0A2Z7D4P3_9LAMI</name>
<keyword evidence="1" id="KW-0175">Coiled coil</keyword>
<protein>
    <recommendedName>
        <fullName evidence="3">Bacterial transcriptional activator domain-containing protein</fullName>
    </recommendedName>
</protein>
<reference evidence="4 5" key="1">
    <citation type="journal article" date="2015" name="Proc. Natl. Acad. Sci. U.S.A.">
        <title>The resurrection genome of Boea hygrometrica: A blueprint for survival of dehydration.</title>
        <authorList>
            <person name="Xiao L."/>
            <person name="Yang G."/>
            <person name="Zhang L."/>
            <person name="Yang X."/>
            <person name="Zhao S."/>
            <person name="Ji Z."/>
            <person name="Zhou Q."/>
            <person name="Hu M."/>
            <person name="Wang Y."/>
            <person name="Chen M."/>
            <person name="Xu Y."/>
            <person name="Jin H."/>
            <person name="Xiao X."/>
            <person name="Hu G."/>
            <person name="Bao F."/>
            <person name="Hu Y."/>
            <person name="Wan P."/>
            <person name="Li L."/>
            <person name="Deng X."/>
            <person name="Kuang T."/>
            <person name="Xiang C."/>
            <person name="Zhu J.K."/>
            <person name="Oliver M.J."/>
            <person name="He Y."/>
        </authorList>
    </citation>
    <scope>NUCLEOTIDE SEQUENCE [LARGE SCALE GENOMIC DNA]</scope>
    <source>
        <strain evidence="5">cv. XS01</strain>
    </source>
</reference>